<evidence type="ECO:0000313" key="3">
    <source>
        <dbReference type="Proteomes" id="UP000282454"/>
    </source>
</evidence>
<dbReference type="RefSeq" id="WP_147460082.1">
    <property type="nucleotide sequence ID" value="NZ_RCDD01000003.1"/>
</dbReference>
<accession>A0A421B0Z0</accession>
<feature type="signal peptide" evidence="1">
    <location>
        <begin position="1"/>
        <end position="28"/>
    </location>
</feature>
<comment type="caution">
    <text evidence="2">The sequence shown here is derived from an EMBL/GenBank/DDBJ whole genome shotgun (WGS) entry which is preliminary data.</text>
</comment>
<dbReference type="InterPro" id="IPR035992">
    <property type="entry name" value="Ricin_B-like_lectins"/>
</dbReference>
<dbReference type="EMBL" id="RCDD01000003">
    <property type="protein sequence ID" value="RLK58027.1"/>
    <property type="molecule type" value="Genomic_DNA"/>
</dbReference>
<organism evidence="2 3">
    <name type="scientific">Actinokineospora cianjurensis</name>
    <dbReference type="NCBI Taxonomy" id="585224"/>
    <lineage>
        <taxon>Bacteria</taxon>
        <taxon>Bacillati</taxon>
        <taxon>Actinomycetota</taxon>
        <taxon>Actinomycetes</taxon>
        <taxon>Pseudonocardiales</taxon>
        <taxon>Pseudonocardiaceae</taxon>
        <taxon>Actinokineospora</taxon>
    </lineage>
</organism>
<protein>
    <submittedName>
        <fullName evidence="2">Uncharacterized protein</fullName>
    </submittedName>
</protein>
<reference evidence="2 3" key="1">
    <citation type="submission" date="2018-10" db="EMBL/GenBank/DDBJ databases">
        <title>Genomic Encyclopedia of Archaeal and Bacterial Type Strains, Phase II (KMG-II): from individual species to whole genera.</title>
        <authorList>
            <person name="Goeker M."/>
        </authorList>
    </citation>
    <scope>NUCLEOTIDE SEQUENCE [LARGE SCALE GENOMIC DNA]</scope>
    <source>
        <strain evidence="2 3">DSM 45657</strain>
    </source>
</reference>
<keyword evidence="1" id="KW-0732">Signal</keyword>
<proteinExistence type="predicted"/>
<keyword evidence="3" id="KW-1185">Reference proteome</keyword>
<feature type="chain" id="PRO_5019011843" evidence="1">
    <location>
        <begin position="29"/>
        <end position="178"/>
    </location>
</feature>
<evidence type="ECO:0000313" key="2">
    <source>
        <dbReference type="EMBL" id="RLK58027.1"/>
    </source>
</evidence>
<dbReference type="AlphaFoldDB" id="A0A421B0Z0"/>
<dbReference type="Proteomes" id="UP000282454">
    <property type="component" value="Unassembled WGS sequence"/>
</dbReference>
<dbReference type="PROSITE" id="PS50231">
    <property type="entry name" value="RICIN_B_LECTIN"/>
    <property type="match status" value="1"/>
</dbReference>
<sequence>MPRVAANLAVTIALVATTIVSATAPAAADQYAYRYGPFELRRNANCLRTVPNLALVIAGHDGLKLKCDTSHRLLVFTETDDGRSTYIQPVGGGCLRPQAHSESIEVVTCAKADAAQRWRVTTFDDGVTMSIKSSDNRYITIVGATPASRVIELHARSETLKQSWEMTYVSYPVLPPLP</sequence>
<dbReference type="SUPFAM" id="SSF50370">
    <property type="entry name" value="Ricin B-like lectins"/>
    <property type="match status" value="1"/>
</dbReference>
<dbReference type="Gene3D" id="2.80.10.50">
    <property type="match status" value="1"/>
</dbReference>
<evidence type="ECO:0000256" key="1">
    <source>
        <dbReference type="SAM" id="SignalP"/>
    </source>
</evidence>
<name>A0A421B0Z0_9PSEU</name>
<gene>
    <name evidence="2" type="ORF">CLV68_4119</name>
</gene>